<keyword evidence="7" id="KW-0325">Glycoprotein</keyword>
<keyword evidence="5 9" id="KW-1133">Transmembrane helix</keyword>
<feature type="transmembrane region" description="Helical" evidence="9">
    <location>
        <begin position="232"/>
        <end position="252"/>
    </location>
</feature>
<dbReference type="PROSITE" id="PS00610">
    <property type="entry name" value="NA_NEUROTRAN_SYMP_1"/>
    <property type="match status" value="1"/>
</dbReference>
<keyword evidence="8" id="KW-0769">Symport</keyword>
<feature type="transmembrane region" description="Helical" evidence="9">
    <location>
        <begin position="346"/>
        <end position="371"/>
    </location>
</feature>
<dbReference type="InterPro" id="IPR037272">
    <property type="entry name" value="SNS_sf"/>
</dbReference>
<evidence type="ECO:0000256" key="3">
    <source>
        <dbReference type="ARBA" id="ARBA00022448"/>
    </source>
</evidence>
<evidence type="ECO:0000256" key="2">
    <source>
        <dbReference type="ARBA" id="ARBA00006459"/>
    </source>
</evidence>
<protein>
    <recommendedName>
        <fullName evidence="8">Transporter</fullName>
    </recommendedName>
</protein>
<evidence type="ECO:0000313" key="10">
    <source>
        <dbReference type="EMBL" id="WAQ97849.1"/>
    </source>
</evidence>
<dbReference type="Pfam" id="PF00209">
    <property type="entry name" value="SNF"/>
    <property type="match status" value="2"/>
</dbReference>
<dbReference type="SUPFAM" id="SSF161070">
    <property type="entry name" value="SNF-like"/>
    <property type="match status" value="1"/>
</dbReference>
<accession>A0ABY7DMU2</accession>
<comment type="similarity">
    <text evidence="2 8">Belongs to the sodium:neurotransmitter symporter (SNF) (TC 2.A.22) family.</text>
</comment>
<evidence type="ECO:0000256" key="1">
    <source>
        <dbReference type="ARBA" id="ARBA00004141"/>
    </source>
</evidence>
<dbReference type="EMBL" id="CP111014">
    <property type="protein sequence ID" value="WAQ97849.1"/>
    <property type="molecule type" value="Genomic_DNA"/>
</dbReference>
<evidence type="ECO:0000256" key="5">
    <source>
        <dbReference type="ARBA" id="ARBA00022989"/>
    </source>
</evidence>
<sequence>AVERESWDRKLDFILSCVGYAVGLGNVWRFPYLCYRNGGGAFLVPYVIMLLIAGLPIFFFELALGQFASEGPITVWKVSPLFYGVGCGMVVISGLVSIYYNVIIMYAIYYMFVSFVNLDGEVPWKYCGQPWNTDSCRNESFPDFASMNNDTEKVNSWLSLANVSCVNQTITTLITAGNANTGDDYYDIGYGDLSDTYKPNFTNCMTKFESPSEQYWTRFVLRYHEANGLDDIGGISLKNIICLLFAWILIFFCLMKGIKSSGKVVYFTATFPYLVITVLLVRGLTLPGFKQGIEFYIIPTWDKLLNIKVWSDAATQIFYSLGPGFGGLLCMSSFNRFKNNCWRDSVIVAFINCGTSVFAGFAIFSLLGYMAHQTNQAVEDVADSGPGLAFVAYPEGLAKLPVSALWSFLFFFMLITLGLDSQMVMMETVISGVTDIWPRFLRTHKAPFTFVCCIIGFLLGIPMTTKGGILVLTMFDWYSGSYNLMLISLFELVAVCWFYGIRKFMKDIEMMLGHRPMIFWFYYFIVVMSGVNYTAAYYGEYTFPPWAEGIGWCLAVLPILCVVIGVIFGIVKFGGVSLTC</sequence>
<feature type="transmembrane region" description="Helical" evidence="9">
    <location>
        <begin position="81"/>
        <end position="109"/>
    </location>
</feature>
<keyword evidence="11" id="KW-1185">Reference proteome</keyword>
<proteinExistence type="inferred from homology"/>
<feature type="transmembrane region" description="Helical" evidence="9">
    <location>
        <begin position="264"/>
        <end position="284"/>
    </location>
</feature>
<keyword evidence="6 9" id="KW-0472">Membrane</keyword>
<feature type="transmembrane region" description="Helical" evidence="9">
    <location>
        <begin position="549"/>
        <end position="571"/>
    </location>
</feature>
<evidence type="ECO:0000256" key="4">
    <source>
        <dbReference type="ARBA" id="ARBA00022692"/>
    </source>
</evidence>
<evidence type="ECO:0000256" key="8">
    <source>
        <dbReference type="RuleBase" id="RU003732"/>
    </source>
</evidence>
<feature type="transmembrane region" description="Helical" evidence="9">
    <location>
        <begin position="481"/>
        <end position="499"/>
    </location>
</feature>
<feature type="transmembrane region" description="Helical" evidence="9">
    <location>
        <begin position="448"/>
        <end position="475"/>
    </location>
</feature>
<keyword evidence="3 8" id="KW-0813">Transport</keyword>
<feature type="transmembrane region" description="Helical" evidence="9">
    <location>
        <begin position="400"/>
        <end position="419"/>
    </location>
</feature>
<evidence type="ECO:0000313" key="11">
    <source>
        <dbReference type="Proteomes" id="UP001164746"/>
    </source>
</evidence>
<dbReference type="PANTHER" id="PTHR11616">
    <property type="entry name" value="SODIUM/CHLORIDE DEPENDENT TRANSPORTER"/>
    <property type="match status" value="1"/>
</dbReference>
<comment type="subcellular location">
    <subcellularLocation>
        <location evidence="1">Membrane</location>
        <topology evidence="1">Multi-pass membrane protein</topology>
    </subcellularLocation>
</comment>
<gene>
    <name evidence="10" type="ORF">MAR_022222</name>
</gene>
<name>A0ABY7DMU2_MYAAR</name>
<dbReference type="PANTHER" id="PTHR11616:SF321">
    <property type="entry name" value="SODIUM-DEPENDENT NUTRIENT AMINO ACID TRANSPORTER 1-RELATED"/>
    <property type="match status" value="1"/>
</dbReference>
<feature type="non-terminal residue" evidence="10">
    <location>
        <position position="1"/>
    </location>
</feature>
<feature type="transmembrane region" description="Helical" evidence="9">
    <location>
        <begin position="520"/>
        <end position="537"/>
    </location>
</feature>
<feature type="transmembrane region" description="Helical" evidence="9">
    <location>
        <begin position="42"/>
        <end position="60"/>
    </location>
</feature>
<evidence type="ECO:0000256" key="7">
    <source>
        <dbReference type="ARBA" id="ARBA00023180"/>
    </source>
</evidence>
<evidence type="ECO:0000256" key="9">
    <source>
        <dbReference type="SAM" id="Phobius"/>
    </source>
</evidence>
<keyword evidence="4 8" id="KW-0812">Transmembrane</keyword>
<dbReference type="PRINTS" id="PR00176">
    <property type="entry name" value="NANEUSMPORT"/>
</dbReference>
<organism evidence="10 11">
    <name type="scientific">Mya arenaria</name>
    <name type="common">Soft-shell clam</name>
    <dbReference type="NCBI Taxonomy" id="6604"/>
    <lineage>
        <taxon>Eukaryota</taxon>
        <taxon>Metazoa</taxon>
        <taxon>Spiralia</taxon>
        <taxon>Lophotrochozoa</taxon>
        <taxon>Mollusca</taxon>
        <taxon>Bivalvia</taxon>
        <taxon>Autobranchia</taxon>
        <taxon>Heteroconchia</taxon>
        <taxon>Euheterodonta</taxon>
        <taxon>Imparidentia</taxon>
        <taxon>Neoheterodontei</taxon>
        <taxon>Myida</taxon>
        <taxon>Myoidea</taxon>
        <taxon>Myidae</taxon>
        <taxon>Mya</taxon>
    </lineage>
</organism>
<reference evidence="10" key="1">
    <citation type="submission" date="2022-11" db="EMBL/GenBank/DDBJ databases">
        <title>Centuries of genome instability and evolution in soft-shell clam transmissible cancer (bioRxiv).</title>
        <authorList>
            <person name="Hart S.F.M."/>
            <person name="Yonemitsu M.A."/>
            <person name="Giersch R.M."/>
            <person name="Beal B.F."/>
            <person name="Arriagada G."/>
            <person name="Davis B.W."/>
            <person name="Ostrander E.A."/>
            <person name="Goff S.P."/>
            <person name="Metzger M.J."/>
        </authorList>
    </citation>
    <scope>NUCLEOTIDE SEQUENCE</scope>
    <source>
        <strain evidence="10">MELC-2E11</strain>
        <tissue evidence="10">Siphon/mantle</tissue>
    </source>
</reference>
<dbReference type="Proteomes" id="UP001164746">
    <property type="component" value="Chromosome 3"/>
</dbReference>
<dbReference type="InterPro" id="IPR000175">
    <property type="entry name" value="Na/ntran_symport"/>
</dbReference>
<dbReference type="PROSITE" id="PS50267">
    <property type="entry name" value="NA_NEUROTRAN_SYMP_3"/>
    <property type="match status" value="1"/>
</dbReference>
<evidence type="ECO:0000256" key="6">
    <source>
        <dbReference type="ARBA" id="ARBA00023136"/>
    </source>
</evidence>